<comment type="caution">
    <text evidence="3">The sequence shown here is derived from an EMBL/GenBank/DDBJ whole genome shotgun (WGS) entry which is preliminary data.</text>
</comment>
<feature type="domain" description="Purine catabolism PurC-like" evidence="1">
    <location>
        <begin position="19"/>
        <end position="121"/>
    </location>
</feature>
<protein>
    <submittedName>
        <fullName evidence="3">PucR family transcriptional regulator</fullName>
    </submittedName>
</protein>
<name>A0ABV8GS52_9ACTN</name>
<dbReference type="PANTHER" id="PTHR33744:SF1">
    <property type="entry name" value="DNA-BINDING TRANSCRIPTIONAL ACTIVATOR ADER"/>
    <property type="match status" value="1"/>
</dbReference>
<dbReference type="Pfam" id="PF13556">
    <property type="entry name" value="HTH_30"/>
    <property type="match status" value="1"/>
</dbReference>
<organism evidence="3 4">
    <name type="scientific">Nonomuraea purpurea</name>
    <dbReference type="NCBI Taxonomy" id="1849276"/>
    <lineage>
        <taxon>Bacteria</taxon>
        <taxon>Bacillati</taxon>
        <taxon>Actinomycetota</taxon>
        <taxon>Actinomycetes</taxon>
        <taxon>Streptosporangiales</taxon>
        <taxon>Streptosporangiaceae</taxon>
        <taxon>Nonomuraea</taxon>
    </lineage>
</organism>
<proteinExistence type="predicted"/>
<dbReference type="InterPro" id="IPR042070">
    <property type="entry name" value="PucR_C-HTH_sf"/>
</dbReference>
<dbReference type="RefSeq" id="WP_379535387.1">
    <property type="nucleotide sequence ID" value="NZ_JBHSBI010000046.1"/>
</dbReference>
<evidence type="ECO:0000259" key="1">
    <source>
        <dbReference type="Pfam" id="PF07905"/>
    </source>
</evidence>
<feature type="domain" description="PucR C-terminal helix-turn-helix" evidence="2">
    <location>
        <begin position="439"/>
        <end position="496"/>
    </location>
</feature>
<dbReference type="InterPro" id="IPR012914">
    <property type="entry name" value="PucR_dom"/>
</dbReference>
<dbReference type="Gene3D" id="1.10.10.2840">
    <property type="entry name" value="PucR C-terminal helix-turn-helix domain"/>
    <property type="match status" value="1"/>
</dbReference>
<dbReference type="Pfam" id="PF07905">
    <property type="entry name" value="PucR"/>
    <property type="match status" value="1"/>
</dbReference>
<dbReference type="Proteomes" id="UP001595851">
    <property type="component" value="Unassembled WGS sequence"/>
</dbReference>
<dbReference type="InterPro" id="IPR025736">
    <property type="entry name" value="PucR_C-HTH_dom"/>
</dbReference>
<dbReference type="InterPro" id="IPR051448">
    <property type="entry name" value="CdaR-like_regulators"/>
</dbReference>
<keyword evidence="4" id="KW-1185">Reference proteome</keyword>
<dbReference type="EMBL" id="JBHSBI010000046">
    <property type="protein sequence ID" value="MFC4015577.1"/>
    <property type="molecule type" value="Genomic_DNA"/>
</dbReference>
<sequence>MPVTLARLLNNRKLQLTLRGGNPAVEVRWADVSDQVDPTPHLGPGTMLLTTGLGLEETSAGWPHYVDRIVRAGVSALGFGVGLSHGRVPGDLLAAAERHGLSVVEIPPSTPFAAIVRAVADGLSCEERSEQDLALERHRALLRAAATPPAHRSLVAALADQLGAWVLLLSRNGDLLAGSPDDARRHAERIRLAVSQQRSWSAAAFDLGGTRVTVLPVGRAERPSGLLAVGRGEPPTAHERGVIDAAVALLSLDVARAADLLDSERRERAAVLTLVLSGRHEVAGQVAARLGLPLPEEPVRVAALIAEPELRGDLLEVLENDRSLQIVSALVAGDSGRRAVVVVPAVEGDIGVLQSALSSVAGSRGAVSDPVAMADLPRVWQRVATLADTLPPAAVQRLLTTRDVAELGLLAHVEATAARGWADALLAPLETEEARRIDLLGTVRTFLAHNGHAEASAAALGIHRRTLGYRLDRAQTALGRTFSDPGLRAEIWTALTVRDTPGEDEPA</sequence>
<dbReference type="PANTHER" id="PTHR33744">
    <property type="entry name" value="CARBOHYDRATE DIACID REGULATOR"/>
    <property type="match status" value="1"/>
</dbReference>
<evidence type="ECO:0000259" key="2">
    <source>
        <dbReference type="Pfam" id="PF13556"/>
    </source>
</evidence>
<evidence type="ECO:0000313" key="4">
    <source>
        <dbReference type="Proteomes" id="UP001595851"/>
    </source>
</evidence>
<accession>A0ABV8GS52</accession>
<gene>
    <name evidence="3" type="ORF">ACFOY2_50790</name>
</gene>
<evidence type="ECO:0000313" key="3">
    <source>
        <dbReference type="EMBL" id="MFC4015577.1"/>
    </source>
</evidence>
<reference evidence="4" key="1">
    <citation type="journal article" date="2019" name="Int. J. Syst. Evol. Microbiol.">
        <title>The Global Catalogue of Microorganisms (GCM) 10K type strain sequencing project: providing services to taxonomists for standard genome sequencing and annotation.</title>
        <authorList>
            <consortium name="The Broad Institute Genomics Platform"/>
            <consortium name="The Broad Institute Genome Sequencing Center for Infectious Disease"/>
            <person name="Wu L."/>
            <person name="Ma J."/>
        </authorList>
    </citation>
    <scope>NUCLEOTIDE SEQUENCE [LARGE SCALE GENOMIC DNA]</scope>
    <source>
        <strain evidence="4">TBRC 1276</strain>
    </source>
</reference>